<proteinExistence type="predicted"/>
<accession>A0A0L0DJR9</accession>
<dbReference type="AlphaFoldDB" id="A0A0L0DJR9"/>
<dbReference type="GeneID" id="25567123"/>
<feature type="region of interest" description="Disordered" evidence="1">
    <location>
        <begin position="38"/>
        <end position="63"/>
    </location>
</feature>
<keyword evidence="3" id="KW-1185">Reference proteome</keyword>
<dbReference type="EMBL" id="GL349472">
    <property type="protein sequence ID" value="KNC52445.1"/>
    <property type="molecule type" value="Genomic_DNA"/>
</dbReference>
<evidence type="ECO:0000256" key="1">
    <source>
        <dbReference type="SAM" id="MobiDB-lite"/>
    </source>
</evidence>
<dbReference type="RefSeq" id="XP_013755485.1">
    <property type="nucleotide sequence ID" value="XM_013900031.1"/>
</dbReference>
<name>A0A0L0DJR9_THETB</name>
<evidence type="ECO:0000313" key="3">
    <source>
        <dbReference type="Proteomes" id="UP000054408"/>
    </source>
</evidence>
<gene>
    <name evidence="2" type="ORF">AMSG_08427</name>
</gene>
<feature type="compositionally biased region" description="Low complexity" evidence="1">
    <location>
        <begin position="54"/>
        <end position="63"/>
    </location>
</feature>
<reference evidence="2 3" key="1">
    <citation type="submission" date="2010-05" db="EMBL/GenBank/DDBJ databases">
        <title>The Genome Sequence of Thecamonas trahens ATCC 50062.</title>
        <authorList>
            <consortium name="The Broad Institute Genome Sequencing Platform"/>
            <person name="Russ C."/>
            <person name="Cuomo C."/>
            <person name="Shea T."/>
            <person name="Young S.K."/>
            <person name="Zeng Q."/>
            <person name="Koehrsen M."/>
            <person name="Haas B."/>
            <person name="Borodovsky M."/>
            <person name="Guigo R."/>
            <person name="Alvarado L."/>
            <person name="Berlin A."/>
            <person name="Bochicchio J."/>
            <person name="Borenstein D."/>
            <person name="Chapman S."/>
            <person name="Chen Z."/>
            <person name="Freedman E."/>
            <person name="Gellesch M."/>
            <person name="Goldberg J."/>
            <person name="Griggs A."/>
            <person name="Gujja S."/>
            <person name="Heilman E."/>
            <person name="Heiman D."/>
            <person name="Hepburn T."/>
            <person name="Howarth C."/>
            <person name="Jen D."/>
            <person name="Larson L."/>
            <person name="Mehta T."/>
            <person name="Park D."/>
            <person name="Pearson M."/>
            <person name="Roberts A."/>
            <person name="Saif S."/>
            <person name="Shenoy N."/>
            <person name="Sisk P."/>
            <person name="Stolte C."/>
            <person name="Sykes S."/>
            <person name="Thomson T."/>
            <person name="Walk T."/>
            <person name="White J."/>
            <person name="Yandava C."/>
            <person name="Burger G."/>
            <person name="Gray M.W."/>
            <person name="Holland P.W.H."/>
            <person name="King N."/>
            <person name="Lang F.B.F."/>
            <person name="Roger A.J."/>
            <person name="Ruiz-Trillo I."/>
            <person name="Lander E."/>
            <person name="Nusbaum C."/>
        </authorList>
    </citation>
    <scope>NUCLEOTIDE SEQUENCE [LARGE SCALE GENOMIC DNA]</scope>
    <source>
        <strain evidence="2 3">ATCC 50062</strain>
    </source>
</reference>
<dbReference type="Proteomes" id="UP000054408">
    <property type="component" value="Unassembled WGS sequence"/>
</dbReference>
<organism evidence="2 3">
    <name type="scientific">Thecamonas trahens ATCC 50062</name>
    <dbReference type="NCBI Taxonomy" id="461836"/>
    <lineage>
        <taxon>Eukaryota</taxon>
        <taxon>Apusozoa</taxon>
        <taxon>Apusomonadida</taxon>
        <taxon>Apusomonadidae</taxon>
        <taxon>Thecamonas</taxon>
    </lineage>
</organism>
<evidence type="ECO:0000313" key="2">
    <source>
        <dbReference type="EMBL" id="KNC52445.1"/>
    </source>
</evidence>
<protein>
    <submittedName>
        <fullName evidence="2">Uncharacterized protein</fullName>
    </submittedName>
</protein>
<sequence>MPRSLRPTLGYLPPSLGSEVYACAGNGPFVATQTTRAFHAPSTSEVESEPEAPSPASGSESSTAELASFEAAMGSMVFAAGSFAALSAAAEENHVAGMMLYSTRGAYTRGIEVIRRQCAAAGEALVAMESTANGPLPDALVSGWHDRVAGIRRAAVARLATSRVASSPRRSA</sequence>